<keyword evidence="3" id="KW-1185">Reference proteome</keyword>
<accession>A0A0V8JDQ7</accession>
<dbReference type="Proteomes" id="UP000054099">
    <property type="component" value="Unassembled WGS sequence"/>
</dbReference>
<dbReference type="OrthoDB" id="648213at2"/>
<gene>
    <name evidence="2" type="ORF">AS030_06465</name>
</gene>
<evidence type="ECO:0000313" key="3">
    <source>
        <dbReference type="Proteomes" id="UP000054099"/>
    </source>
</evidence>
<feature type="domain" description="RES" evidence="1">
    <location>
        <begin position="110"/>
        <end position="244"/>
    </location>
</feature>
<evidence type="ECO:0000313" key="2">
    <source>
        <dbReference type="EMBL" id="KSU85157.1"/>
    </source>
</evidence>
<dbReference type="Pfam" id="PF08808">
    <property type="entry name" value="RES"/>
    <property type="match status" value="1"/>
</dbReference>
<name>A0A0V8JDQ7_9BACL</name>
<comment type="caution">
    <text evidence="2">The sequence shown here is derived from an EMBL/GenBank/DDBJ whole genome shotgun (WGS) entry which is preliminary data.</text>
</comment>
<organism evidence="2 3">
    <name type="scientific">Fictibacillus enclensis</name>
    <dbReference type="NCBI Taxonomy" id="1017270"/>
    <lineage>
        <taxon>Bacteria</taxon>
        <taxon>Bacillati</taxon>
        <taxon>Bacillota</taxon>
        <taxon>Bacilli</taxon>
        <taxon>Bacillales</taxon>
        <taxon>Fictibacillaceae</taxon>
        <taxon>Fictibacillus</taxon>
    </lineage>
</organism>
<dbReference type="RefSeq" id="WP_061969635.1">
    <property type="nucleotide sequence ID" value="NZ_FMAV01000001.1"/>
</dbReference>
<evidence type="ECO:0000259" key="1">
    <source>
        <dbReference type="SMART" id="SM00953"/>
    </source>
</evidence>
<reference evidence="2 3" key="1">
    <citation type="journal article" date="2014" name="Antonie Van Leeuwenhoek">
        <title>Fictibacillus enclensis sp. nov., isolated from marine sediment.</title>
        <authorList>
            <person name="Dastager S.G."/>
            <person name="Mawlankar R."/>
            <person name="Srinivasan K."/>
            <person name="Tang S.K."/>
            <person name="Lee J.C."/>
            <person name="Ramana V.V."/>
            <person name="Shouche Y.S."/>
        </authorList>
    </citation>
    <scope>NUCLEOTIDE SEQUENCE [LARGE SCALE GENOMIC DNA]</scope>
    <source>
        <strain evidence="2 3">NIO-1003</strain>
    </source>
</reference>
<dbReference type="InterPro" id="IPR014914">
    <property type="entry name" value="RES_dom"/>
</dbReference>
<sequence length="299" mass="35125">MNHDRDLLMKAYEMWSGFKEEVLYKNRFIINHEVLDYIKKMAQICRKTIEKDTILYRARQFSGDEYFLYYLHNPDKTTEKGLVTSAYKARLNKNQQTGFWGFNGEESFVPPSNNLIGDGRANPSFIKYLYTAEEPYTALVEVRPYLGSKVSVAEIRVNEPLVVADFSYDSHDSYKKLDSFEKNLMFMIMEDFSKPSDSDKRSYIPTQYVSEFIKSLGVEGIKFNSSLYRRGRNITIFNYEKCQPIGSKLYEIEDICFEAKGFAPSNQKALLHHKLEPYKMKQFEHFIKQLESMKQNDEN</sequence>
<dbReference type="SMART" id="SM00953">
    <property type="entry name" value="RES"/>
    <property type="match status" value="1"/>
</dbReference>
<proteinExistence type="predicted"/>
<protein>
    <recommendedName>
        <fullName evidence="1">RES domain-containing protein</fullName>
    </recommendedName>
</protein>
<dbReference type="AlphaFoldDB" id="A0A0V8JDQ7"/>
<dbReference type="EMBL" id="LNQN01000001">
    <property type="protein sequence ID" value="KSU85157.1"/>
    <property type="molecule type" value="Genomic_DNA"/>
</dbReference>